<reference evidence="2 3" key="1">
    <citation type="journal article" date="2021" name="Sci. Rep.">
        <title>Genome sequencing of the multicellular alga Astrephomene provides insights into convergent evolution of germ-soma differentiation.</title>
        <authorList>
            <person name="Yamashita S."/>
            <person name="Yamamoto K."/>
            <person name="Matsuzaki R."/>
            <person name="Suzuki S."/>
            <person name="Yamaguchi H."/>
            <person name="Hirooka S."/>
            <person name="Minakuchi Y."/>
            <person name="Miyagishima S."/>
            <person name="Kawachi M."/>
            <person name="Toyoda A."/>
            <person name="Nozaki H."/>
        </authorList>
    </citation>
    <scope>NUCLEOTIDE SEQUENCE [LARGE SCALE GENOMIC DNA]</scope>
    <source>
        <strain evidence="2 3">NIES-4017</strain>
    </source>
</reference>
<evidence type="ECO:0000313" key="3">
    <source>
        <dbReference type="Proteomes" id="UP001054857"/>
    </source>
</evidence>
<accession>A0AAD3HIS8</accession>
<dbReference type="EMBL" id="BMAR01000002">
    <property type="protein sequence ID" value="GFR41885.1"/>
    <property type="molecule type" value="Genomic_DNA"/>
</dbReference>
<organism evidence="2 3">
    <name type="scientific">Astrephomene gubernaculifera</name>
    <dbReference type="NCBI Taxonomy" id="47775"/>
    <lineage>
        <taxon>Eukaryota</taxon>
        <taxon>Viridiplantae</taxon>
        <taxon>Chlorophyta</taxon>
        <taxon>core chlorophytes</taxon>
        <taxon>Chlorophyceae</taxon>
        <taxon>CS clade</taxon>
        <taxon>Chlamydomonadales</taxon>
        <taxon>Astrephomenaceae</taxon>
        <taxon>Astrephomene</taxon>
    </lineage>
</organism>
<evidence type="ECO:0000259" key="1">
    <source>
        <dbReference type="Pfam" id="PF08241"/>
    </source>
</evidence>
<keyword evidence="3" id="KW-1185">Reference proteome</keyword>
<name>A0AAD3HIS8_9CHLO</name>
<evidence type="ECO:0000313" key="2">
    <source>
        <dbReference type="EMBL" id="GFR41885.1"/>
    </source>
</evidence>
<proteinExistence type="predicted"/>
<dbReference type="Pfam" id="PF08241">
    <property type="entry name" value="Methyltransf_11"/>
    <property type="match status" value="1"/>
</dbReference>
<dbReference type="InterPro" id="IPR029063">
    <property type="entry name" value="SAM-dependent_MTases_sf"/>
</dbReference>
<sequence>MKLSVKPFQQTKGIAHRKRCMHVVCKAQQTASRPPHPLIMDAVEALFRFPPFFNAAAKNARNMIIKRAYAMGIDWNGTIQEMKAQDWEARLQAVQNPSVTYPSYYTQPFHAYSQGNLCWDAALELTLAAQSVHAIVMDPRGKELDPQGDAKLRSGYSARLKECLAELGVAEEGIRSILDLGCATGLSSRELMRVFPGAAVTGLDLSPHFIAVGRYEADQRAAANGGMAEPLTLLHGLAESTGLPSDSQDLVSLCLVCHELPHNPTRDIMREAFRVLRPGGVLAVMDMNPASPIFQRIFNNPIVFTAFKSTEPWLADYISLDMPATMQEVGFSRVLMRESTPRHRTLVALKK</sequence>
<feature type="domain" description="Methyltransferase type 11" evidence="1">
    <location>
        <begin position="178"/>
        <end position="283"/>
    </location>
</feature>
<dbReference type="CDD" id="cd02440">
    <property type="entry name" value="AdoMet_MTases"/>
    <property type="match status" value="1"/>
</dbReference>
<dbReference type="PANTHER" id="PTHR42912:SF68">
    <property type="entry name" value="METHYLTRANSFERASE TYPE 11 DOMAIN-CONTAINING PROTEIN"/>
    <property type="match status" value="1"/>
</dbReference>
<dbReference type="PANTHER" id="PTHR42912">
    <property type="entry name" value="METHYLTRANSFERASE"/>
    <property type="match status" value="1"/>
</dbReference>
<dbReference type="InterPro" id="IPR013216">
    <property type="entry name" value="Methyltransf_11"/>
</dbReference>
<dbReference type="Gene3D" id="3.40.50.150">
    <property type="entry name" value="Vaccinia Virus protein VP39"/>
    <property type="match status" value="1"/>
</dbReference>
<dbReference type="AlphaFoldDB" id="A0AAD3HIS8"/>
<comment type="caution">
    <text evidence="2">The sequence shown here is derived from an EMBL/GenBank/DDBJ whole genome shotgun (WGS) entry which is preliminary data.</text>
</comment>
<dbReference type="Proteomes" id="UP001054857">
    <property type="component" value="Unassembled WGS sequence"/>
</dbReference>
<dbReference type="SUPFAM" id="SSF53335">
    <property type="entry name" value="S-adenosyl-L-methionine-dependent methyltransferases"/>
    <property type="match status" value="1"/>
</dbReference>
<dbReference type="InterPro" id="IPR050508">
    <property type="entry name" value="Methyltransf_Superfamily"/>
</dbReference>
<dbReference type="GO" id="GO:0008757">
    <property type="term" value="F:S-adenosylmethionine-dependent methyltransferase activity"/>
    <property type="evidence" value="ECO:0007669"/>
    <property type="project" value="InterPro"/>
</dbReference>
<gene>
    <name evidence="2" type="ORF">Agub_g2394</name>
</gene>
<protein>
    <recommendedName>
        <fullName evidence="1">Methyltransferase type 11 domain-containing protein</fullName>
    </recommendedName>
</protein>